<dbReference type="PANTHER" id="PTHR11403:SF7">
    <property type="entry name" value="CYTOCHROME C OXIDASE SUBUNIT 3"/>
    <property type="match status" value="1"/>
</dbReference>
<evidence type="ECO:0000256" key="7">
    <source>
        <dbReference type="ARBA" id="ARBA00023136"/>
    </source>
</evidence>
<evidence type="ECO:0000256" key="1">
    <source>
        <dbReference type="ARBA" id="ARBA00004141"/>
    </source>
</evidence>
<keyword evidence="4 8" id="KW-0812">Transmembrane</keyword>
<feature type="transmembrane region" description="Helical" evidence="9">
    <location>
        <begin position="7"/>
        <end position="33"/>
    </location>
</feature>
<comment type="function">
    <text evidence="8">Component of the cytochrome c oxidase, the last enzyme in the mitochondrial electron transport chain which drives oxidative phosphorylation. The respiratory chain contains 3 multisubunit complexes succinate dehydrogenase (complex II, CII), ubiquinol-cytochrome c oxidoreductase (cytochrome b-c1 complex, complex III, CIII) and cytochrome c oxidase (complex IV, CIV), that cooperate to transfer electrons derived from NADH and succinate to molecular oxygen, creating an electrochemical gradient over the inner membrane that drives transmembrane transport and the ATP synthase. Cytochrome c oxidase is the component of the respiratory chain that catalyzes the reduction of oxygen to water. Electrons originating from reduced cytochrome c in the intermembrane space (IMS) are transferred via the dinuclear copper A center (CU(A)) of subunit 2 and heme A of subunit 1 to the active site in subunit 1, a binuclear center (BNC) formed by heme A3 and copper B (CU(B)). The BNC reduces molecular oxygen to 2 water molecules using 4 electrons from cytochrome c in the IMS and 4 protons from the mitochondrial matrix.</text>
</comment>
<keyword evidence="5" id="KW-1278">Translocase</keyword>
<keyword evidence="7 9" id="KW-0472">Membrane</keyword>
<feature type="transmembrane region" description="Helical" evidence="9">
    <location>
        <begin position="237"/>
        <end position="256"/>
    </location>
</feature>
<feature type="transmembrane region" description="Helical" evidence="9">
    <location>
        <begin position="151"/>
        <end position="173"/>
    </location>
</feature>
<evidence type="ECO:0000256" key="2">
    <source>
        <dbReference type="ARBA" id="ARBA00010581"/>
    </source>
</evidence>
<dbReference type="EMBL" id="GQ332425">
    <property type="protein sequence ID" value="ACV96754.1"/>
    <property type="molecule type" value="Genomic_DNA"/>
</dbReference>
<dbReference type="InterPro" id="IPR000298">
    <property type="entry name" value="Cyt_c_oxidase-like_su3"/>
</dbReference>
<dbReference type="GO" id="GO:0005739">
    <property type="term" value="C:mitochondrion"/>
    <property type="evidence" value="ECO:0007669"/>
    <property type="project" value="TreeGrafter"/>
</dbReference>
<dbReference type="InterPro" id="IPR035973">
    <property type="entry name" value="Cyt_c_oxidase_su3-like_sf"/>
</dbReference>
<comment type="subcellular location">
    <subcellularLocation>
        <location evidence="1">Membrane</location>
        <topology evidence="1">Multi-pass membrane protein</topology>
    </subcellularLocation>
</comment>
<dbReference type="PROSITE" id="PS50253">
    <property type="entry name" value="COX3"/>
    <property type="match status" value="1"/>
</dbReference>
<gene>
    <name evidence="11" type="primary">COX3</name>
</gene>
<name>M1E1P9_PRAVU</name>
<reference evidence="11" key="1">
    <citation type="journal article" date="2013" name="BMC Evol. Biol.">
        <title>Comparative analysis of complete mitochondrial genome sequences confirms independent origins of plant-parasitic nematodes.</title>
        <authorList>
            <person name="Sultana T."/>
            <person name="Kim J."/>
            <person name="Lee S.H."/>
            <person name="Han H."/>
            <person name="Kim S."/>
            <person name="Min G.S."/>
            <person name="Nadler S.A."/>
            <person name="Park J.K."/>
        </authorList>
    </citation>
    <scope>NUCLEOTIDE SEQUENCE</scope>
</reference>
<feature type="transmembrane region" description="Helical" evidence="9">
    <location>
        <begin position="193"/>
        <end position="217"/>
    </location>
</feature>
<evidence type="ECO:0000256" key="3">
    <source>
        <dbReference type="ARBA" id="ARBA00015944"/>
    </source>
</evidence>
<dbReference type="Gene3D" id="1.10.287.70">
    <property type="match status" value="1"/>
</dbReference>
<dbReference type="InterPro" id="IPR024791">
    <property type="entry name" value="Cyt_c/ubiquinol_Oxase_su3"/>
</dbReference>
<evidence type="ECO:0000259" key="10">
    <source>
        <dbReference type="PROSITE" id="PS50253"/>
    </source>
</evidence>
<dbReference type="AlphaFoldDB" id="M1E1P9"/>
<dbReference type="Pfam" id="PF00510">
    <property type="entry name" value="COX3"/>
    <property type="match status" value="1"/>
</dbReference>
<comment type="similarity">
    <text evidence="2 8">Belongs to the cytochrome c oxidase subunit 3 family.</text>
</comment>
<keyword evidence="6 9" id="KW-1133">Transmembrane helix</keyword>
<organism evidence="11">
    <name type="scientific">Pratylenchus vulnus</name>
    <name type="common">Walnut root-lesion nematode worm</name>
    <dbReference type="NCBI Taxonomy" id="45931"/>
    <lineage>
        <taxon>Eukaryota</taxon>
        <taxon>Metazoa</taxon>
        <taxon>Ecdysozoa</taxon>
        <taxon>Nematoda</taxon>
        <taxon>Chromadorea</taxon>
        <taxon>Rhabditida</taxon>
        <taxon>Tylenchina</taxon>
        <taxon>Tylenchomorpha</taxon>
        <taxon>Tylenchoidea</taxon>
        <taxon>Pratylenchidae</taxon>
        <taxon>Pratylenchinae</taxon>
        <taxon>Pratylenchus</taxon>
    </lineage>
</organism>
<proteinExistence type="inferred from homology"/>
<dbReference type="SUPFAM" id="SSF81452">
    <property type="entry name" value="Cytochrome c oxidase subunit III-like"/>
    <property type="match status" value="1"/>
</dbReference>
<feature type="transmembrane region" description="Helical" evidence="9">
    <location>
        <begin position="81"/>
        <end position="101"/>
    </location>
</feature>
<dbReference type="InterPro" id="IPR013833">
    <property type="entry name" value="Cyt_c_oxidase_su3_a-hlx"/>
</dbReference>
<evidence type="ECO:0000256" key="9">
    <source>
        <dbReference type="SAM" id="Phobius"/>
    </source>
</evidence>
<evidence type="ECO:0000256" key="5">
    <source>
        <dbReference type="ARBA" id="ARBA00022967"/>
    </source>
</evidence>
<sequence length="258" mass="29872">MKNYPRSFFCVTGSFYPIMTSSVLSSLFSSILVFLKQGILLSFFMSLLNLLFVVYCWLNNVLSEGKSGSHSFLMQSGFKMVFWYILLSEVMFFFGMFWFLLDISLVPSSELGEIWPPMGVEVIDPFGVPLFNSMILLTSAVALSRAQKLHVVGLSPVLWLSLTIFLGWSFLLVQFFEYYTSSFTFSDSSYGSIFYMLTGFHGLHVFFGVLFLSSVFYRFLKSQMSSKHALTFEFSIIYWHFVDFVWLLVFLLVMYWSE</sequence>
<dbReference type="Gene3D" id="1.20.120.80">
    <property type="entry name" value="Cytochrome c oxidase, subunit III, four-helix bundle"/>
    <property type="match status" value="1"/>
</dbReference>
<keyword evidence="8 11" id="KW-0496">Mitochondrion</keyword>
<protein>
    <recommendedName>
        <fullName evidence="3 8">Cytochrome c oxidase subunit 3</fullName>
    </recommendedName>
</protein>
<evidence type="ECO:0000256" key="8">
    <source>
        <dbReference type="RuleBase" id="RU003375"/>
    </source>
</evidence>
<dbReference type="CDD" id="cd01665">
    <property type="entry name" value="Cyt_c_Oxidase_III"/>
    <property type="match status" value="1"/>
</dbReference>
<feature type="domain" description="Heme-copper oxidase subunit III family profile" evidence="10">
    <location>
        <begin position="4"/>
        <end position="258"/>
    </location>
</feature>
<dbReference type="InterPro" id="IPR033945">
    <property type="entry name" value="Cyt_c_oxase_su3_dom"/>
</dbReference>
<feature type="transmembrane region" description="Helical" evidence="9">
    <location>
        <begin position="126"/>
        <end position="144"/>
    </location>
</feature>
<evidence type="ECO:0000256" key="6">
    <source>
        <dbReference type="ARBA" id="ARBA00022989"/>
    </source>
</evidence>
<dbReference type="GO" id="GO:0004129">
    <property type="term" value="F:cytochrome-c oxidase activity"/>
    <property type="evidence" value="ECO:0007669"/>
    <property type="project" value="InterPro"/>
</dbReference>
<evidence type="ECO:0000256" key="4">
    <source>
        <dbReference type="ARBA" id="ARBA00022692"/>
    </source>
</evidence>
<feature type="transmembrane region" description="Helical" evidence="9">
    <location>
        <begin position="39"/>
        <end position="60"/>
    </location>
</feature>
<dbReference type="PANTHER" id="PTHR11403">
    <property type="entry name" value="CYTOCHROME C OXIDASE SUBUNIT III"/>
    <property type="match status" value="1"/>
</dbReference>
<geneLocation type="mitochondrion" evidence="11"/>
<dbReference type="GO" id="GO:0016020">
    <property type="term" value="C:membrane"/>
    <property type="evidence" value="ECO:0007669"/>
    <property type="project" value="UniProtKB-SubCell"/>
</dbReference>
<accession>M1E1P9</accession>
<evidence type="ECO:0000313" key="11">
    <source>
        <dbReference type="EMBL" id="ACV96754.1"/>
    </source>
</evidence>
<dbReference type="GO" id="GO:0006123">
    <property type="term" value="P:mitochondrial electron transport, cytochrome c to oxygen"/>
    <property type="evidence" value="ECO:0007669"/>
    <property type="project" value="TreeGrafter"/>
</dbReference>